<keyword evidence="2" id="KW-1133">Transmembrane helix</keyword>
<dbReference type="OrthoDB" id="3698019at2"/>
<reference evidence="3 4" key="1">
    <citation type="submission" date="2019-06" db="EMBL/GenBank/DDBJ databases">
        <title>Amycolatopsis alkalitolerans sp. nov., isolated from Gastrodia elata Blume.</title>
        <authorList>
            <person name="Narsing Rao M.P."/>
            <person name="Li W.J."/>
        </authorList>
    </citation>
    <scope>NUCLEOTIDE SEQUENCE [LARGE SCALE GENOMIC DNA]</scope>
    <source>
        <strain evidence="3 4">SYSUP0005</strain>
    </source>
</reference>
<feature type="region of interest" description="Disordered" evidence="1">
    <location>
        <begin position="74"/>
        <end position="110"/>
    </location>
</feature>
<keyword evidence="2" id="KW-0812">Transmembrane</keyword>
<protein>
    <submittedName>
        <fullName evidence="3">Uncharacterized protein</fullName>
    </submittedName>
</protein>
<dbReference type="RefSeq" id="WP_139096963.1">
    <property type="nucleotide sequence ID" value="NZ_VDFW01000009.1"/>
</dbReference>
<dbReference type="AlphaFoldDB" id="A0A5C4M0M0"/>
<gene>
    <name evidence="3" type="ORF">FG385_13085</name>
</gene>
<name>A0A5C4M0M0_9PSEU</name>
<feature type="region of interest" description="Disordered" evidence="1">
    <location>
        <begin position="1"/>
        <end position="22"/>
    </location>
</feature>
<evidence type="ECO:0000313" key="3">
    <source>
        <dbReference type="EMBL" id="TNC26096.1"/>
    </source>
</evidence>
<accession>A0A5C4M0M0</accession>
<dbReference type="EMBL" id="VDFW01000009">
    <property type="protein sequence ID" value="TNC26096.1"/>
    <property type="molecule type" value="Genomic_DNA"/>
</dbReference>
<sequence>MDEKDLETLFRAAPGDPPQPTFDLGDVTAASARAAARRRSAVLLSVVCLVVVLSAAGIAGLTYFRSTGSQSAQPANALARPSQTLPGPSPLQGSGGNGQDGPRAEGTPTGCEKVDRELATALAGELPATGTTGPLPGRFCPTATRSAGFHVTDGDRGGVISVTFFPAGVAVGEPANTISALQHTASGGTVLVLSFPDASSAPPLQADLAGIAAALAHKLAG</sequence>
<organism evidence="3 4">
    <name type="scientific">Amycolatopsis alkalitolerans</name>
    <dbReference type="NCBI Taxonomy" id="2547244"/>
    <lineage>
        <taxon>Bacteria</taxon>
        <taxon>Bacillati</taxon>
        <taxon>Actinomycetota</taxon>
        <taxon>Actinomycetes</taxon>
        <taxon>Pseudonocardiales</taxon>
        <taxon>Pseudonocardiaceae</taxon>
        <taxon>Amycolatopsis</taxon>
    </lineage>
</organism>
<dbReference type="Proteomes" id="UP000305546">
    <property type="component" value="Unassembled WGS sequence"/>
</dbReference>
<feature type="transmembrane region" description="Helical" evidence="2">
    <location>
        <begin position="41"/>
        <end position="64"/>
    </location>
</feature>
<keyword evidence="2" id="KW-0472">Membrane</keyword>
<evidence type="ECO:0000256" key="1">
    <source>
        <dbReference type="SAM" id="MobiDB-lite"/>
    </source>
</evidence>
<proteinExistence type="predicted"/>
<keyword evidence="4" id="KW-1185">Reference proteome</keyword>
<evidence type="ECO:0000256" key="2">
    <source>
        <dbReference type="SAM" id="Phobius"/>
    </source>
</evidence>
<evidence type="ECO:0000313" key="4">
    <source>
        <dbReference type="Proteomes" id="UP000305546"/>
    </source>
</evidence>
<comment type="caution">
    <text evidence="3">The sequence shown here is derived from an EMBL/GenBank/DDBJ whole genome shotgun (WGS) entry which is preliminary data.</text>
</comment>